<dbReference type="SUPFAM" id="SSF51412">
    <property type="entry name" value="Inosine monophosphate dehydrogenase (IMPDH)"/>
    <property type="match status" value="1"/>
</dbReference>
<accession>A0A429X7M4</accession>
<dbReference type="InterPro" id="IPR004136">
    <property type="entry name" value="NMO"/>
</dbReference>
<evidence type="ECO:0000256" key="9">
    <source>
        <dbReference type="ARBA" id="ARBA00023002"/>
    </source>
</evidence>
<dbReference type="Proteomes" id="UP000287296">
    <property type="component" value="Unassembled WGS sequence"/>
</dbReference>
<comment type="catalytic activity">
    <reaction evidence="12">
        <text>3 propionate 3-nitronate + 3 O2 + H2O = 3 3-oxopropanoate + 2 nitrate + nitrite + H2O2 + 3 H(+)</text>
        <dbReference type="Rhea" id="RHEA:57332"/>
        <dbReference type="ChEBI" id="CHEBI:15377"/>
        <dbReference type="ChEBI" id="CHEBI:15378"/>
        <dbReference type="ChEBI" id="CHEBI:15379"/>
        <dbReference type="ChEBI" id="CHEBI:16240"/>
        <dbReference type="ChEBI" id="CHEBI:16301"/>
        <dbReference type="ChEBI" id="CHEBI:17632"/>
        <dbReference type="ChEBI" id="CHEBI:33190"/>
        <dbReference type="ChEBI" id="CHEBI:136067"/>
    </reaction>
</comment>
<keyword evidence="9" id="KW-0560">Oxidoreductase</keyword>
<dbReference type="EMBL" id="QYTW02000011">
    <property type="protein sequence ID" value="RST59382.1"/>
    <property type="molecule type" value="Genomic_DNA"/>
</dbReference>
<dbReference type="GO" id="GO:0009636">
    <property type="term" value="P:response to toxic substance"/>
    <property type="evidence" value="ECO:0007669"/>
    <property type="project" value="UniProtKB-KW"/>
</dbReference>
<dbReference type="CDD" id="cd04730">
    <property type="entry name" value="NPD_like"/>
    <property type="match status" value="1"/>
</dbReference>
<comment type="function">
    <text evidence="2">Nitronate monooxygenase that uses molecular oxygen to catalyze the oxidative denitrification of alkyl nitronates. Acts on propionate 3-nitronate (P3N), the presumed physiological substrate. Probably functions in the detoxification of P3N, a metabolic poison produced by plants and fungi as a defense mechanism.</text>
</comment>
<gene>
    <name evidence="13" type="ORF">D5F11_012360</name>
</gene>
<name>A0A429X7M4_SIMTE</name>
<evidence type="ECO:0000256" key="6">
    <source>
        <dbReference type="ARBA" id="ARBA00022630"/>
    </source>
</evidence>
<dbReference type="PANTHER" id="PTHR42747">
    <property type="entry name" value="NITRONATE MONOOXYGENASE-RELATED"/>
    <property type="match status" value="1"/>
</dbReference>
<evidence type="ECO:0000313" key="14">
    <source>
        <dbReference type="Proteomes" id="UP000287296"/>
    </source>
</evidence>
<dbReference type="InterPro" id="IPR013785">
    <property type="entry name" value="Aldolase_TIM"/>
</dbReference>
<keyword evidence="6" id="KW-0285">Flavoprotein</keyword>
<evidence type="ECO:0000256" key="5">
    <source>
        <dbReference type="ARBA" id="ARBA00022575"/>
    </source>
</evidence>
<sequence length="361" mass="39804">MWHENKVTQNLNIKYPIIQAGMAGGITTPELVAAVSNAGGLGTLGAGYMTPDQLRSSILKVKQLTNKPFGVNLFIPEIQDVSEEEIEKANEWLRPFREQLNISEIPKVKKTTESIFEKQIEIIMEEQVPVCSFTFGIPSKETVQQLKKRKIVMIGTATTVQEAIANEENGMDMVVVQGSEAGGHRGTFMGSFEDAMIGTMALVPQTVDHVEIPVIAAGGIMDGRGVLAALVLGAQAVQMGTAFVTSLESGVTKSHKEAILNSNEEQTVVTSTFSGKPARGIRNEFILKMMKHEKELPKYPIQNTLTTSIRREASKQKRTEWMSLWCGQNSRSSQYQSASETISDIRSQVDEMVKNKKAKWL</sequence>
<evidence type="ECO:0000256" key="11">
    <source>
        <dbReference type="ARBA" id="ARBA00031155"/>
    </source>
</evidence>
<evidence type="ECO:0000313" key="13">
    <source>
        <dbReference type="EMBL" id="RST59382.1"/>
    </source>
</evidence>
<comment type="similarity">
    <text evidence="3">Belongs to the nitronate monooxygenase family. NMO class I subfamily.</text>
</comment>
<evidence type="ECO:0000256" key="3">
    <source>
        <dbReference type="ARBA" id="ARBA00009881"/>
    </source>
</evidence>
<proteinExistence type="inferred from homology"/>
<evidence type="ECO:0000256" key="7">
    <source>
        <dbReference type="ARBA" id="ARBA00022643"/>
    </source>
</evidence>
<dbReference type="GO" id="GO:0018580">
    <property type="term" value="F:nitronate monooxygenase activity"/>
    <property type="evidence" value="ECO:0007669"/>
    <property type="project" value="InterPro"/>
</dbReference>
<dbReference type="PANTHER" id="PTHR42747:SF3">
    <property type="entry name" value="NITRONATE MONOOXYGENASE-RELATED"/>
    <property type="match status" value="1"/>
</dbReference>
<dbReference type="FunFam" id="3.20.20.70:FF:000154">
    <property type="entry name" value="Probable nitronate monooxygenase"/>
    <property type="match status" value="1"/>
</dbReference>
<dbReference type="OrthoDB" id="9778912at2"/>
<keyword evidence="7" id="KW-0288">FMN</keyword>
<protein>
    <recommendedName>
        <fullName evidence="4">Probable nitronate monooxygenase</fullName>
    </recommendedName>
    <alternativeName>
        <fullName evidence="11">Propionate 3-nitronate monooxygenase</fullName>
    </alternativeName>
</protein>
<keyword evidence="10 13" id="KW-0503">Monooxygenase</keyword>
<evidence type="ECO:0000256" key="2">
    <source>
        <dbReference type="ARBA" id="ARBA00003535"/>
    </source>
</evidence>
<dbReference type="Pfam" id="PF03060">
    <property type="entry name" value="NMO"/>
    <property type="match status" value="1"/>
</dbReference>
<dbReference type="RefSeq" id="WP_120116707.1">
    <property type="nucleotide sequence ID" value="NZ_QYTW02000011.1"/>
</dbReference>
<comment type="caution">
    <text evidence="13">The sequence shown here is derived from an EMBL/GenBank/DDBJ whole genome shotgun (WGS) entry which is preliminary data.</text>
</comment>
<dbReference type="Gene3D" id="3.20.20.70">
    <property type="entry name" value="Aldolase class I"/>
    <property type="match status" value="1"/>
</dbReference>
<comment type="cofactor">
    <cofactor evidence="1">
        <name>FMN</name>
        <dbReference type="ChEBI" id="CHEBI:58210"/>
    </cofactor>
</comment>
<dbReference type="GO" id="GO:0000166">
    <property type="term" value="F:nucleotide binding"/>
    <property type="evidence" value="ECO:0007669"/>
    <property type="project" value="UniProtKB-KW"/>
</dbReference>
<evidence type="ECO:0000256" key="4">
    <source>
        <dbReference type="ARBA" id="ARBA00013457"/>
    </source>
</evidence>
<evidence type="ECO:0000256" key="8">
    <source>
        <dbReference type="ARBA" id="ARBA00022741"/>
    </source>
</evidence>
<reference evidence="13 14" key="1">
    <citation type="submission" date="2018-12" db="EMBL/GenBank/DDBJ databases">
        <authorList>
            <person name="Sun L."/>
            <person name="Chen Z."/>
        </authorList>
    </citation>
    <scope>NUCLEOTIDE SEQUENCE [LARGE SCALE GENOMIC DNA]</scope>
    <source>
        <strain evidence="13 14">LMG 29736</strain>
    </source>
</reference>
<evidence type="ECO:0000256" key="1">
    <source>
        <dbReference type="ARBA" id="ARBA00001917"/>
    </source>
</evidence>
<dbReference type="AlphaFoldDB" id="A0A429X7M4"/>
<organism evidence="13 14">
    <name type="scientific">Siminovitchia terrae</name>
    <name type="common">Bacillus terrae</name>
    <dbReference type="NCBI Taxonomy" id="1914933"/>
    <lineage>
        <taxon>Bacteria</taxon>
        <taxon>Bacillati</taxon>
        <taxon>Bacillota</taxon>
        <taxon>Bacilli</taxon>
        <taxon>Bacillales</taxon>
        <taxon>Bacillaceae</taxon>
        <taxon>Siminovitchia</taxon>
    </lineage>
</organism>
<evidence type="ECO:0000256" key="10">
    <source>
        <dbReference type="ARBA" id="ARBA00023033"/>
    </source>
</evidence>
<evidence type="ECO:0000256" key="12">
    <source>
        <dbReference type="ARBA" id="ARBA00049401"/>
    </source>
</evidence>
<keyword evidence="8" id="KW-0547">Nucleotide-binding</keyword>
<keyword evidence="5" id="KW-0216">Detoxification</keyword>